<keyword evidence="10" id="KW-1185">Reference proteome</keyword>
<dbReference type="PRINTS" id="PR00502">
    <property type="entry name" value="NUDIXFAMILY"/>
</dbReference>
<keyword evidence="3" id="KW-0479">Metal-binding</keyword>
<dbReference type="SUPFAM" id="SSF55811">
    <property type="entry name" value="Nudix"/>
    <property type="match status" value="1"/>
</dbReference>
<dbReference type="Gene3D" id="3.90.79.10">
    <property type="entry name" value="Nucleoside Triphosphate Pyrophosphohydrolase"/>
    <property type="match status" value="1"/>
</dbReference>
<comment type="cofactor">
    <cofactor evidence="2">
        <name>Mg(2+)</name>
        <dbReference type="ChEBI" id="CHEBI:18420"/>
    </cofactor>
</comment>
<dbReference type="PANTHER" id="PTHR12992">
    <property type="entry name" value="NUDIX HYDROLASE"/>
    <property type="match status" value="1"/>
</dbReference>
<evidence type="ECO:0000259" key="8">
    <source>
        <dbReference type="PROSITE" id="PS51462"/>
    </source>
</evidence>
<dbReference type="OrthoDB" id="9802805at2"/>
<dbReference type="KEGG" id="dwd:DSCW_56550"/>
<organism evidence="9 10">
    <name type="scientific">Desulfosarcina widdelii</name>
    <dbReference type="NCBI Taxonomy" id="947919"/>
    <lineage>
        <taxon>Bacteria</taxon>
        <taxon>Pseudomonadati</taxon>
        <taxon>Thermodesulfobacteriota</taxon>
        <taxon>Desulfobacteria</taxon>
        <taxon>Desulfobacterales</taxon>
        <taxon>Desulfosarcinaceae</taxon>
        <taxon>Desulfosarcina</taxon>
    </lineage>
</organism>
<evidence type="ECO:0000256" key="6">
    <source>
        <dbReference type="ARBA" id="ARBA00023211"/>
    </source>
</evidence>
<dbReference type="RefSeq" id="WP_155306894.1">
    <property type="nucleotide sequence ID" value="NZ_AP021875.1"/>
</dbReference>
<dbReference type="PANTHER" id="PTHR12992:SF11">
    <property type="entry name" value="MITOCHONDRIAL COENZYME A DIPHOSPHATASE NUDT8"/>
    <property type="match status" value="1"/>
</dbReference>
<dbReference type="InterPro" id="IPR015797">
    <property type="entry name" value="NUDIX_hydrolase-like_dom_sf"/>
</dbReference>
<accession>A0A5K7ZAX1</accession>
<dbReference type="EMBL" id="AP021875">
    <property type="protein sequence ID" value="BBO78238.1"/>
    <property type="molecule type" value="Genomic_DNA"/>
</dbReference>
<dbReference type="InterPro" id="IPR020476">
    <property type="entry name" value="Nudix_hydrolase"/>
</dbReference>
<evidence type="ECO:0000256" key="1">
    <source>
        <dbReference type="ARBA" id="ARBA00001936"/>
    </source>
</evidence>
<dbReference type="InterPro" id="IPR020084">
    <property type="entry name" value="NUDIX_hydrolase_CS"/>
</dbReference>
<evidence type="ECO:0000256" key="7">
    <source>
        <dbReference type="RuleBase" id="RU003476"/>
    </source>
</evidence>
<keyword evidence="5" id="KW-0460">Magnesium</keyword>
<sequence>MIDLTCNKSLLNRIRANLDRFTKRTKAIGGLKEAAVAIAIVDTRKAPHLNDTDSRESGKGQAAIILTRRATNLRNHAGQWALPGGHVEAGEHPEETVLRELEEEVGLRLDADRIIGRLDDYGTRSGFLITPVVVWAGADVSLTANTDEVAAIHRIPLTELLRDDAPMLEKIPESEKPVLFMPIGKDVVAAPTAAMIYQFREVALCGNDTRVDHYEQPRFAWK</sequence>
<dbReference type="Proteomes" id="UP000427769">
    <property type="component" value="Chromosome"/>
</dbReference>
<dbReference type="GO" id="GO:0046872">
    <property type="term" value="F:metal ion binding"/>
    <property type="evidence" value="ECO:0007669"/>
    <property type="project" value="UniProtKB-KW"/>
</dbReference>
<comment type="cofactor">
    <cofactor evidence="1">
        <name>Mn(2+)</name>
        <dbReference type="ChEBI" id="CHEBI:29035"/>
    </cofactor>
</comment>
<dbReference type="CDD" id="cd03426">
    <property type="entry name" value="NUDIX_CoAse_Nudt7"/>
    <property type="match status" value="1"/>
</dbReference>
<evidence type="ECO:0000256" key="3">
    <source>
        <dbReference type="ARBA" id="ARBA00022723"/>
    </source>
</evidence>
<evidence type="ECO:0000256" key="4">
    <source>
        <dbReference type="ARBA" id="ARBA00022801"/>
    </source>
</evidence>
<proteinExistence type="inferred from homology"/>
<evidence type="ECO:0000256" key="5">
    <source>
        <dbReference type="ARBA" id="ARBA00022842"/>
    </source>
</evidence>
<keyword evidence="4 7" id="KW-0378">Hydrolase</keyword>
<dbReference type="PROSITE" id="PS00893">
    <property type="entry name" value="NUDIX_BOX"/>
    <property type="match status" value="1"/>
</dbReference>
<protein>
    <submittedName>
        <fullName evidence="9">Putative MutT/NUDIX family protein</fullName>
    </submittedName>
</protein>
<name>A0A5K7ZAX1_9BACT</name>
<dbReference type="InterPro" id="IPR045121">
    <property type="entry name" value="CoAse"/>
</dbReference>
<keyword evidence="6" id="KW-0464">Manganese</keyword>
<dbReference type="GO" id="GO:0010945">
    <property type="term" value="F:coenzyme A diphosphatase activity"/>
    <property type="evidence" value="ECO:0007669"/>
    <property type="project" value="InterPro"/>
</dbReference>
<dbReference type="AlphaFoldDB" id="A0A5K7ZAX1"/>
<reference evidence="9 10" key="1">
    <citation type="submission" date="2019-11" db="EMBL/GenBank/DDBJ databases">
        <title>Comparative genomics of hydrocarbon-degrading Desulfosarcina strains.</title>
        <authorList>
            <person name="Watanabe M."/>
            <person name="Kojima H."/>
            <person name="Fukui M."/>
        </authorList>
    </citation>
    <scope>NUCLEOTIDE SEQUENCE [LARGE SCALE GENOMIC DNA]</scope>
    <source>
        <strain evidence="9 10">PP31</strain>
    </source>
</reference>
<dbReference type="Pfam" id="PF00293">
    <property type="entry name" value="NUDIX"/>
    <property type="match status" value="1"/>
</dbReference>
<comment type="similarity">
    <text evidence="7">Belongs to the Nudix hydrolase family.</text>
</comment>
<dbReference type="PROSITE" id="PS51462">
    <property type="entry name" value="NUDIX"/>
    <property type="match status" value="1"/>
</dbReference>
<feature type="domain" description="Nudix hydrolase" evidence="8">
    <location>
        <begin position="31"/>
        <end position="179"/>
    </location>
</feature>
<gene>
    <name evidence="9" type="ORF">DSCW_56550</name>
</gene>
<evidence type="ECO:0000256" key="2">
    <source>
        <dbReference type="ARBA" id="ARBA00001946"/>
    </source>
</evidence>
<evidence type="ECO:0000313" key="10">
    <source>
        <dbReference type="Proteomes" id="UP000427769"/>
    </source>
</evidence>
<evidence type="ECO:0000313" key="9">
    <source>
        <dbReference type="EMBL" id="BBO78238.1"/>
    </source>
</evidence>
<dbReference type="InterPro" id="IPR000086">
    <property type="entry name" value="NUDIX_hydrolase_dom"/>
</dbReference>